<accession>A0A9D2MLK4</accession>
<gene>
    <name evidence="1" type="ORF">H9712_06605</name>
</gene>
<dbReference type="EMBL" id="DWXO01000066">
    <property type="protein sequence ID" value="HJB80636.1"/>
    <property type="molecule type" value="Genomic_DNA"/>
</dbReference>
<dbReference type="AlphaFoldDB" id="A0A9D2MLK4"/>
<evidence type="ECO:0000313" key="2">
    <source>
        <dbReference type="Proteomes" id="UP000823921"/>
    </source>
</evidence>
<reference evidence="1" key="1">
    <citation type="journal article" date="2021" name="PeerJ">
        <title>Extensive microbial diversity within the chicken gut microbiome revealed by metagenomics and culture.</title>
        <authorList>
            <person name="Gilroy R."/>
            <person name="Ravi A."/>
            <person name="Getino M."/>
            <person name="Pursley I."/>
            <person name="Horton D.L."/>
            <person name="Alikhan N.F."/>
            <person name="Baker D."/>
            <person name="Gharbi K."/>
            <person name="Hall N."/>
            <person name="Watson M."/>
            <person name="Adriaenssens E.M."/>
            <person name="Foster-Nyarko E."/>
            <person name="Jarju S."/>
            <person name="Secka A."/>
            <person name="Antonio M."/>
            <person name="Oren A."/>
            <person name="Chaudhuri R.R."/>
            <person name="La Ragione R."/>
            <person name="Hildebrand F."/>
            <person name="Pallen M.J."/>
        </authorList>
    </citation>
    <scope>NUCLEOTIDE SEQUENCE</scope>
    <source>
        <strain evidence="1">CHK192-8294</strain>
    </source>
</reference>
<name>A0A9D2MLK4_9FIRM</name>
<organism evidence="1 2">
    <name type="scientific">Candidatus Flavonifractor intestinigallinarum</name>
    <dbReference type="NCBI Taxonomy" id="2838586"/>
    <lineage>
        <taxon>Bacteria</taxon>
        <taxon>Bacillati</taxon>
        <taxon>Bacillota</taxon>
        <taxon>Clostridia</taxon>
        <taxon>Eubacteriales</taxon>
        <taxon>Oscillospiraceae</taxon>
        <taxon>Flavonifractor</taxon>
    </lineage>
</organism>
<proteinExistence type="predicted"/>
<reference evidence="1" key="2">
    <citation type="submission" date="2021-04" db="EMBL/GenBank/DDBJ databases">
        <authorList>
            <person name="Gilroy R."/>
        </authorList>
    </citation>
    <scope>NUCLEOTIDE SEQUENCE</scope>
    <source>
        <strain evidence="1">CHK192-8294</strain>
    </source>
</reference>
<protein>
    <submittedName>
        <fullName evidence="1">Uncharacterized protein</fullName>
    </submittedName>
</protein>
<evidence type="ECO:0000313" key="1">
    <source>
        <dbReference type="EMBL" id="HJB80636.1"/>
    </source>
</evidence>
<comment type="caution">
    <text evidence="1">The sequence shown here is derived from an EMBL/GenBank/DDBJ whole genome shotgun (WGS) entry which is preliminary data.</text>
</comment>
<dbReference type="Proteomes" id="UP000823921">
    <property type="component" value="Unassembled WGS sequence"/>
</dbReference>
<sequence length="222" mass="26272">MANETVGAVSELNEQKKQFNRRVNYFIMRYMWQVIHGRSRGDGDTIYNAFNTSRERYTRIINTGVVRYGRNELADLQQITGLRKEIFTGEERFICPYKGENGEVHITEQDWKDWDKERKEGQEKVVQKKICECLKKVSRTNIENREFYRLCFYLKNMEPAPSKTSPETLRHIMTEINQLSFSLLDGCQVGQLQKLQKLLKEKNALISSMIVYKNARDKERQK</sequence>